<comment type="caution">
    <text evidence="16">The sequence shown here is derived from an EMBL/GenBank/DDBJ whole genome shotgun (WGS) entry which is preliminary data.</text>
</comment>
<evidence type="ECO:0000256" key="4">
    <source>
        <dbReference type="ARBA" id="ARBA00012373"/>
    </source>
</evidence>
<dbReference type="InterPro" id="IPR008949">
    <property type="entry name" value="Isoprenoid_synthase_dom_sf"/>
</dbReference>
<evidence type="ECO:0000256" key="13">
    <source>
        <dbReference type="ARBA" id="ARBA00023166"/>
    </source>
</evidence>
<evidence type="ECO:0000256" key="11">
    <source>
        <dbReference type="ARBA" id="ARBA00023098"/>
    </source>
</evidence>
<dbReference type="NCBIfam" id="TIGR01559">
    <property type="entry name" value="squal_synth"/>
    <property type="match status" value="1"/>
</dbReference>
<comment type="pathway">
    <text evidence="15">Terpene metabolism; lanosterol biosynthesis; lanosterol from farnesyl diphosphate: step 1/3.</text>
</comment>
<dbReference type="EMBL" id="QKYT01000012">
    <property type="protein sequence ID" value="RIA98688.1"/>
    <property type="molecule type" value="Genomic_DNA"/>
</dbReference>
<sequence length="432" mass="49828">MASSFLQSIFHPNEIVALIQYKFFRPPPIHVIPPEQKTKIRCYEFLNETSRSFASVIQELDDGIRDAICIFYLVLRGLDTIEDDMSILIEKKEPLLRNFHKTLYKKGWTFDESGPNEKDRQLLVEFNVVIEEFLRLERQFQDVIVDITNKMGNGMADYAKDAAHNKYGVMTNKDFDLYCHYVAGLVGIGLSSLFSISGLEKPELANDTELSNSMGLFLQKTNIIRDYLDDLSGNRRFWPKEIWSIYVADLADLKKPGYETKAINCLSTIILNALQHIPDCLTYLNKIQNRSIFSFCAIPQVMAIATLALLFKNYNVYTSVVKIRKGETVKLILKCTDIYEVANIFRYYTRVIIQKNDSKDPNFMKISMACGKVEQWCQTNLPDIDSYSPQQDNDIMIFLIGFILSAFAAYLLHYVNQEHLDYQGRESLDVFD</sequence>
<dbReference type="STRING" id="658196.A0A397TL28"/>
<dbReference type="EC" id="2.5.1.21" evidence="4 15"/>
<dbReference type="InterPro" id="IPR019845">
    <property type="entry name" value="Squalene/phytoene_synthase_CS"/>
</dbReference>
<dbReference type="GO" id="GO:0006696">
    <property type="term" value="P:ergosterol biosynthetic process"/>
    <property type="evidence" value="ECO:0007669"/>
    <property type="project" value="TreeGrafter"/>
</dbReference>
<dbReference type="GO" id="GO:0045338">
    <property type="term" value="P:farnesyl diphosphate metabolic process"/>
    <property type="evidence" value="ECO:0007669"/>
    <property type="project" value="InterPro"/>
</dbReference>
<evidence type="ECO:0000256" key="1">
    <source>
        <dbReference type="ARBA" id="ARBA00001946"/>
    </source>
</evidence>
<comment type="catalytic activity">
    <reaction evidence="15">
        <text>2 (2E,6E)-farnesyl diphosphate + NADH + H(+) = squalene + 2 diphosphate + NAD(+)</text>
        <dbReference type="Rhea" id="RHEA:32299"/>
        <dbReference type="ChEBI" id="CHEBI:15378"/>
        <dbReference type="ChEBI" id="CHEBI:15440"/>
        <dbReference type="ChEBI" id="CHEBI:33019"/>
        <dbReference type="ChEBI" id="CHEBI:57540"/>
        <dbReference type="ChEBI" id="CHEBI:57945"/>
        <dbReference type="ChEBI" id="CHEBI:175763"/>
        <dbReference type="EC" id="2.5.1.21"/>
    </reaction>
</comment>
<keyword evidence="5" id="KW-0444">Lipid biosynthesis</keyword>
<dbReference type="SUPFAM" id="SSF48576">
    <property type="entry name" value="Terpenoid synthases"/>
    <property type="match status" value="1"/>
</dbReference>
<gene>
    <name evidence="16" type="ORF">C1645_705990</name>
</gene>
<evidence type="ECO:0000256" key="12">
    <source>
        <dbReference type="ARBA" id="ARBA00023136"/>
    </source>
</evidence>
<organism evidence="16 17">
    <name type="scientific">Glomus cerebriforme</name>
    <dbReference type="NCBI Taxonomy" id="658196"/>
    <lineage>
        <taxon>Eukaryota</taxon>
        <taxon>Fungi</taxon>
        <taxon>Fungi incertae sedis</taxon>
        <taxon>Mucoromycota</taxon>
        <taxon>Glomeromycotina</taxon>
        <taxon>Glomeromycetes</taxon>
        <taxon>Glomerales</taxon>
        <taxon>Glomeraceae</taxon>
        <taxon>Glomus</taxon>
    </lineage>
</organism>
<comment type="cofactor">
    <cofactor evidence="1 15">
        <name>Mg(2+)</name>
        <dbReference type="ChEBI" id="CHEBI:18420"/>
    </cofactor>
</comment>
<keyword evidence="10" id="KW-0756">Sterol biosynthesis</keyword>
<evidence type="ECO:0000256" key="8">
    <source>
        <dbReference type="ARBA" id="ARBA00022955"/>
    </source>
</evidence>
<dbReference type="SFLD" id="SFLDG01018">
    <property type="entry name" value="Squalene/Phytoene_Synthase_Lik"/>
    <property type="match status" value="1"/>
</dbReference>
<dbReference type="InterPro" id="IPR006449">
    <property type="entry name" value="Squal_synth-like"/>
</dbReference>
<evidence type="ECO:0000256" key="7">
    <source>
        <dbReference type="ARBA" id="ARBA00022692"/>
    </source>
</evidence>
<dbReference type="PANTHER" id="PTHR11626:SF2">
    <property type="entry name" value="SQUALENE SYNTHASE"/>
    <property type="match status" value="1"/>
</dbReference>
<dbReference type="SFLD" id="SFLDS00005">
    <property type="entry name" value="Isoprenoid_Synthase_Type_I"/>
    <property type="match status" value="1"/>
</dbReference>
<evidence type="ECO:0000256" key="5">
    <source>
        <dbReference type="ARBA" id="ARBA00022516"/>
    </source>
</evidence>
<reference evidence="16 17" key="1">
    <citation type="submission" date="2018-06" db="EMBL/GenBank/DDBJ databases">
        <title>Comparative genomics reveals the genomic features of Rhizophagus irregularis, R. cerebriforme, R. diaphanum and Gigaspora rosea, and their symbiotic lifestyle signature.</title>
        <authorList>
            <person name="Morin E."/>
            <person name="San Clemente H."/>
            <person name="Chen E.C.H."/>
            <person name="De La Providencia I."/>
            <person name="Hainaut M."/>
            <person name="Kuo A."/>
            <person name="Kohler A."/>
            <person name="Murat C."/>
            <person name="Tang N."/>
            <person name="Roy S."/>
            <person name="Loubradou J."/>
            <person name="Henrissat B."/>
            <person name="Grigoriev I.V."/>
            <person name="Corradi N."/>
            <person name="Roux C."/>
            <person name="Martin F.M."/>
        </authorList>
    </citation>
    <scope>NUCLEOTIDE SEQUENCE [LARGE SCALE GENOMIC DNA]</scope>
    <source>
        <strain evidence="16 17">DAOM 227022</strain>
    </source>
</reference>
<dbReference type="GO" id="GO:0055056">
    <property type="term" value="F:D-glucose transmembrane transporter activity"/>
    <property type="evidence" value="ECO:0007669"/>
    <property type="project" value="UniProtKB-UniRule"/>
</dbReference>
<proteinExistence type="inferred from homology"/>
<accession>A0A397TL28</accession>
<name>A0A397TL28_9GLOM</name>
<keyword evidence="8" id="KW-0752">Steroid biosynthesis</keyword>
<evidence type="ECO:0000256" key="9">
    <source>
        <dbReference type="ARBA" id="ARBA00022989"/>
    </source>
</evidence>
<dbReference type="AlphaFoldDB" id="A0A397TL28"/>
<comment type="similarity">
    <text evidence="3 15">Belongs to the phytoene/squalene synthase family.</text>
</comment>
<dbReference type="PROSITE" id="PS01044">
    <property type="entry name" value="SQUALEN_PHYTOEN_SYN_1"/>
    <property type="match status" value="1"/>
</dbReference>
<comment type="subcellular location">
    <subcellularLocation>
        <location evidence="2">Membrane</location>
    </subcellularLocation>
</comment>
<dbReference type="Proteomes" id="UP000265703">
    <property type="component" value="Unassembled WGS sequence"/>
</dbReference>
<evidence type="ECO:0000256" key="2">
    <source>
        <dbReference type="ARBA" id="ARBA00004370"/>
    </source>
</evidence>
<evidence type="ECO:0000313" key="17">
    <source>
        <dbReference type="Proteomes" id="UP000265703"/>
    </source>
</evidence>
<protein>
    <recommendedName>
        <fullName evidence="4 15">Squalene synthase</fullName>
        <shortName evidence="15">SQS</shortName>
        <shortName evidence="15">SS</shortName>
        <ecNumber evidence="4 15">2.5.1.21</ecNumber>
    </recommendedName>
</protein>
<feature type="transmembrane region" description="Helical" evidence="15">
    <location>
        <begin position="395"/>
        <end position="415"/>
    </location>
</feature>
<evidence type="ECO:0000256" key="6">
    <source>
        <dbReference type="ARBA" id="ARBA00022679"/>
    </source>
</evidence>
<evidence type="ECO:0000256" key="15">
    <source>
        <dbReference type="RuleBase" id="RU368088"/>
    </source>
</evidence>
<dbReference type="GO" id="GO:0051996">
    <property type="term" value="F:squalene synthase [NAD(P)H] activity"/>
    <property type="evidence" value="ECO:0007669"/>
    <property type="project" value="UniProtKB-UniRule"/>
</dbReference>
<dbReference type="OrthoDB" id="431150at2759"/>
<dbReference type="Gene3D" id="1.10.600.10">
    <property type="entry name" value="Farnesyl Diphosphate Synthase"/>
    <property type="match status" value="1"/>
</dbReference>
<keyword evidence="14" id="KW-0753">Steroid metabolism</keyword>
<evidence type="ECO:0000256" key="14">
    <source>
        <dbReference type="ARBA" id="ARBA00023221"/>
    </source>
</evidence>
<comment type="function">
    <text evidence="15">Catalyzes the condensation of 2 farnesyl pyrophosphate (FPP) moieties to form squalene.</text>
</comment>
<dbReference type="PANTHER" id="PTHR11626">
    <property type="entry name" value="FARNESYL-DIPHOSPHATE FARNESYLTRANSFERASE"/>
    <property type="match status" value="1"/>
</dbReference>
<keyword evidence="17" id="KW-1185">Reference proteome</keyword>
<dbReference type="CDD" id="cd00683">
    <property type="entry name" value="Trans_IPPS_HH"/>
    <property type="match status" value="1"/>
</dbReference>
<dbReference type="GO" id="GO:0005789">
    <property type="term" value="C:endoplasmic reticulum membrane"/>
    <property type="evidence" value="ECO:0007669"/>
    <property type="project" value="TreeGrafter"/>
</dbReference>
<dbReference type="InterPro" id="IPR033904">
    <property type="entry name" value="Trans_IPPS_HH"/>
</dbReference>
<dbReference type="InterPro" id="IPR002060">
    <property type="entry name" value="Squ/phyt_synthse"/>
</dbReference>
<keyword evidence="13" id="KW-1207">Sterol metabolism</keyword>
<evidence type="ECO:0000256" key="3">
    <source>
        <dbReference type="ARBA" id="ARBA00006251"/>
    </source>
</evidence>
<keyword evidence="9 15" id="KW-1133">Transmembrane helix</keyword>
<dbReference type="PROSITE" id="PS01045">
    <property type="entry name" value="SQUALEN_PHYTOEN_SYN_2"/>
    <property type="match status" value="1"/>
</dbReference>
<dbReference type="InterPro" id="IPR044844">
    <property type="entry name" value="Trans_IPPS_euk-type"/>
</dbReference>
<comment type="catalytic activity">
    <reaction evidence="15">
        <text>2 (2E,6E)-farnesyl diphosphate + NADPH + H(+) = squalene + 2 diphosphate + NADP(+)</text>
        <dbReference type="Rhea" id="RHEA:32295"/>
        <dbReference type="ChEBI" id="CHEBI:15378"/>
        <dbReference type="ChEBI" id="CHEBI:15440"/>
        <dbReference type="ChEBI" id="CHEBI:33019"/>
        <dbReference type="ChEBI" id="CHEBI:57783"/>
        <dbReference type="ChEBI" id="CHEBI:58349"/>
        <dbReference type="ChEBI" id="CHEBI:175763"/>
        <dbReference type="EC" id="2.5.1.21"/>
    </reaction>
</comment>
<evidence type="ECO:0000313" key="16">
    <source>
        <dbReference type="EMBL" id="RIA98688.1"/>
    </source>
</evidence>
<keyword evidence="6 15" id="KW-0808">Transferase</keyword>
<evidence type="ECO:0000256" key="10">
    <source>
        <dbReference type="ARBA" id="ARBA00023011"/>
    </source>
</evidence>
<keyword evidence="12 15" id="KW-0472">Membrane</keyword>
<keyword evidence="7 15" id="KW-0812">Transmembrane</keyword>
<dbReference type="Pfam" id="PF00494">
    <property type="entry name" value="SQS_PSY"/>
    <property type="match status" value="1"/>
</dbReference>
<dbReference type="FunFam" id="1.10.600.10:FF:000003">
    <property type="entry name" value="Farnesyl-diphosphate farnesyltransferase 1"/>
    <property type="match status" value="1"/>
</dbReference>
<dbReference type="UniPathway" id="UPA00767">
    <property type="reaction ID" value="UER00751"/>
</dbReference>
<keyword evidence="11" id="KW-0443">Lipid metabolism</keyword>
<feature type="transmembrane region" description="Helical" evidence="15">
    <location>
        <begin position="292"/>
        <end position="311"/>
    </location>
</feature>